<dbReference type="AlphaFoldDB" id="A0A859FC63"/>
<dbReference type="InterPro" id="IPR004797">
    <property type="entry name" value="Competence_ComEC/Rec2"/>
</dbReference>
<dbReference type="Pfam" id="PF00753">
    <property type="entry name" value="Lactamase_B"/>
    <property type="match status" value="1"/>
</dbReference>
<dbReference type="RefSeq" id="WP_176008873.1">
    <property type="nucleotide sequence ID" value="NZ_CP041372.2"/>
</dbReference>
<dbReference type="CDD" id="cd07731">
    <property type="entry name" value="ComA-like_MBL-fold"/>
    <property type="match status" value="1"/>
</dbReference>
<dbReference type="InterPro" id="IPR001279">
    <property type="entry name" value="Metallo-B-lactamas"/>
</dbReference>
<dbReference type="GO" id="GO:0030420">
    <property type="term" value="P:establishment of competence for transformation"/>
    <property type="evidence" value="ECO:0007669"/>
    <property type="project" value="InterPro"/>
</dbReference>
<dbReference type="PANTHER" id="PTHR30619">
    <property type="entry name" value="DNA INTERNALIZATION/COMPETENCE PROTEIN COMEC/REC2"/>
    <property type="match status" value="1"/>
</dbReference>
<proteinExistence type="predicted"/>
<evidence type="ECO:0000256" key="5">
    <source>
        <dbReference type="ARBA" id="ARBA00023136"/>
    </source>
</evidence>
<dbReference type="Proteomes" id="UP000318138">
    <property type="component" value="Chromosome"/>
</dbReference>
<feature type="transmembrane region" description="Helical" evidence="6">
    <location>
        <begin position="400"/>
        <end position="421"/>
    </location>
</feature>
<feature type="transmembrane region" description="Helical" evidence="6">
    <location>
        <begin position="449"/>
        <end position="468"/>
    </location>
</feature>
<gene>
    <name evidence="8" type="ORF">FLK61_29345</name>
</gene>
<evidence type="ECO:0000256" key="6">
    <source>
        <dbReference type="SAM" id="Phobius"/>
    </source>
</evidence>
<dbReference type="GO" id="GO:0005886">
    <property type="term" value="C:plasma membrane"/>
    <property type="evidence" value="ECO:0007669"/>
    <property type="project" value="UniProtKB-SubCell"/>
</dbReference>
<dbReference type="PANTHER" id="PTHR30619:SF1">
    <property type="entry name" value="RECOMBINATION PROTEIN 2"/>
    <property type="match status" value="1"/>
</dbReference>
<reference evidence="9" key="1">
    <citation type="submission" date="2019-07" db="EMBL/GenBank/DDBJ databases">
        <title>Bacillus alkalisoli sp. nov. isolated from saline soil.</title>
        <authorList>
            <person name="Sun J.-Q."/>
            <person name="Xu L."/>
        </authorList>
    </citation>
    <scope>NUCLEOTIDE SEQUENCE [LARGE SCALE GENOMIC DNA]</scope>
    <source>
        <strain evidence="9">M4U3P1</strain>
    </source>
</reference>
<dbReference type="InterPro" id="IPR035681">
    <property type="entry name" value="ComA-like_MBL"/>
</dbReference>
<evidence type="ECO:0000313" key="9">
    <source>
        <dbReference type="Proteomes" id="UP000318138"/>
    </source>
</evidence>
<keyword evidence="3 6" id="KW-0812">Transmembrane</keyword>
<name>A0A859FC63_9BACI</name>
<evidence type="ECO:0000256" key="4">
    <source>
        <dbReference type="ARBA" id="ARBA00022989"/>
    </source>
</evidence>
<dbReference type="SMART" id="SM00849">
    <property type="entry name" value="Lactamase_B"/>
    <property type="match status" value="1"/>
</dbReference>
<dbReference type="InterPro" id="IPR036866">
    <property type="entry name" value="RibonucZ/Hydroxyglut_hydro"/>
</dbReference>
<feature type="transmembrane region" description="Helical" evidence="6">
    <location>
        <begin position="242"/>
        <end position="263"/>
    </location>
</feature>
<dbReference type="NCBIfam" id="TIGR00360">
    <property type="entry name" value="ComEC_N-term"/>
    <property type="match status" value="1"/>
</dbReference>
<sequence>MGFRFFYSFIVALLTIIAMEYVLISIILGISLLISIMLKPSRSIYLAVSVFVFIFIYHEGQSPRVLLKDTPNIEGTVQSLQAMRSGDNRIEFKTKSGELVQLYTSEELEVGAWCEATVSLKEPLSRKSVYQFDEQSYLSNKGIYLTGELLESTCMNSSRFHAVHRFRNQQLQKLDELSHESIPIARALVFGDRSHMDSDYLYTFQVLGIIHLLAVSGLHVGIILAALFLILYRLGIQKERTYMIVMISIPIYIILAGAGPSILRAGSTAFFALLFAKLPIKLHGLDLLGLVGLLLLLLNPGYVYQLGFQLSFLTTGMLLLSKHELSGHSKAITVAIVSLYCQLITLPFILWHFGEISILSIPANMLLIPLVSIILLPLSFIAIIVFMWTKRTLLFDLLDVAVNIMNLIIYVFDALPSHILLTGRPDSGALFALCVSILYFFCARKKGKFVAMGAVGVIVAWMIVSPRFDSAAYVHMLDVGQGDAIFIEGPKRSHTMLIDTGGVMSWNDDYKPTGPAKKTIIPFLTYRGIQEIDTLFLTHGHVDHIGEICALLEKVTFKRAIYPLSRDIPSEAKAQLACLEERQIPITYVVSGQSFKGEYEDHTIIYSDEHAVDENDRSLVLLSTFYDTTFLFAGDTEAQGEAALEKMELEIDVIKIAHHGSKSSSTESFLDSINPALGLLTVGERNRFGHPHKEVIERYEARNIPIARTDSMGSVTVKVSESGIAVQCLHKTKKSCTY</sequence>
<keyword evidence="9" id="KW-1185">Reference proteome</keyword>
<dbReference type="EMBL" id="CP041372">
    <property type="protein sequence ID" value="QKS70839.1"/>
    <property type="molecule type" value="Genomic_DNA"/>
</dbReference>
<organism evidence="8 9">
    <name type="scientific">Paenalkalicoccus suaedae</name>
    <dbReference type="NCBI Taxonomy" id="2592382"/>
    <lineage>
        <taxon>Bacteria</taxon>
        <taxon>Bacillati</taxon>
        <taxon>Bacillota</taxon>
        <taxon>Bacilli</taxon>
        <taxon>Bacillales</taxon>
        <taxon>Bacillaceae</taxon>
        <taxon>Paenalkalicoccus</taxon>
    </lineage>
</organism>
<keyword evidence="2" id="KW-1003">Cell membrane</keyword>
<feature type="domain" description="Metallo-beta-lactamase" evidence="7">
    <location>
        <begin position="481"/>
        <end position="692"/>
    </location>
</feature>
<evidence type="ECO:0000256" key="1">
    <source>
        <dbReference type="ARBA" id="ARBA00004651"/>
    </source>
</evidence>
<feature type="transmembrane region" description="Helical" evidence="6">
    <location>
        <begin position="366"/>
        <end position="388"/>
    </location>
</feature>
<feature type="transmembrane region" description="Helical" evidence="6">
    <location>
        <begin position="42"/>
        <end position="58"/>
    </location>
</feature>
<dbReference type="Gene3D" id="3.60.15.10">
    <property type="entry name" value="Ribonuclease Z/Hydroxyacylglutathione hydrolase-like"/>
    <property type="match status" value="1"/>
</dbReference>
<feature type="transmembrane region" description="Helical" evidence="6">
    <location>
        <begin position="427"/>
        <end position="442"/>
    </location>
</feature>
<dbReference type="InterPro" id="IPR052159">
    <property type="entry name" value="Competence_DNA_uptake"/>
</dbReference>
<feature type="transmembrane region" description="Helical" evidence="6">
    <location>
        <begin position="200"/>
        <end position="230"/>
    </location>
</feature>
<feature type="transmembrane region" description="Helical" evidence="6">
    <location>
        <begin position="7"/>
        <end position="36"/>
    </location>
</feature>
<dbReference type="Pfam" id="PF13567">
    <property type="entry name" value="DUF4131"/>
    <property type="match status" value="1"/>
</dbReference>
<dbReference type="SUPFAM" id="SSF56281">
    <property type="entry name" value="Metallo-hydrolase/oxidoreductase"/>
    <property type="match status" value="1"/>
</dbReference>
<evidence type="ECO:0000256" key="2">
    <source>
        <dbReference type="ARBA" id="ARBA00022475"/>
    </source>
</evidence>
<dbReference type="InterPro" id="IPR004477">
    <property type="entry name" value="ComEC_N"/>
</dbReference>
<dbReference type="NCBIfam" id="TIGR00361">
    <property type="entry name" value="ComEC_Rec2"/>
    <property type="match status" value="1"/>
</dbReference>
<dbReference type="KEGG" id="psua:FLK61_29345"/>
<dbReference type="InterPro" id="IPR025405">
    <property type="entry name" value="DUF4131"/>
</dbReference>
<accession>A0A859FC63</accession>
<dbReference type="Pfam" id="PF03772">
    <property type="entry name" value="Competence"/>
    <property type="match status" value="1"/>
</dbReference>
<evidence type="ECO:0000259" key="7">
    <source>
        <dbReference type="SMART" id="SM00849"/>
    </source>
</evidence>
<comment type="subcellular location">
    <subcellularLocation>
        <location evidence="1">Cell membrane</location>
        <topology evidence="1">Multi-pass membrane protein</topology>
    </subcellularLocation>
</comment>
<feature type="transmembrane region" description="Helical" evidence="6">
    <location>
        <begin position="332"/>
        <end position="354"/>
    </location>
</feature>
<keyword evidence="4 6" id="KW-1133">Transmembrane helix</keyword>
<keyword evidence="5 6" id="KW-0472">Membrane</keyword>
<evidence type="ECO:0000313" key="8">
    <source>
        <dbReference type="EMBL" id="QKS70839.1"/>
    </source>
</evidence>
<evidence type="ECO:0000256" key="3">
    <source>
        <dbReference type="ARBA" id="ARBA00022692"/>
    </source>
</evidence>
<protein>
    <submittedName>
        <fullName evidence="8">DNA internalization-related competence protein ComEC/Rec2</fullName>
    </submittedName>
</protein>